<dbReference type="InterPro" id="IPR041712">
    <property type="entry name" value="DHPS-like_MBL-fold"/>
</dbReference>
<dbReference type="PANTHER" id="PTHR13754:SF13">
    <property type="entry name" value="METALLO-BETA-LACTAMASE SUPERFAMILY PROTEIN (AFU_ORTHOLOGUE AFUA_3G07630)"/>
    <property type="match status" value="1"/>
</dbReference>
<organism evidence="3">
    <name type="scientific">Ignisphaera aggregans</name>
    <dbReference type="NCBI Taxonomy" id="334771"/>
    <lineage>
        <taxon>Archaea</taxon>
        <taxon>Thermoproteota</taxon>
        <taxon>Thermoprotei</taxon>
        <taxon>Desulfurococcales</taxon>
        <taxon>Desulfurococcaceae</taxon>
        <taxon>Ignisphaera</taxon>
    </lineage>
</organism>
<dbReference type="PANTHER" id="PTHR13754">
    <property type="entry name" value="METALLO-BETA-LACTAMASE SUPERFAMILY PROTEIN"/>
    <property type="match status" value="1"/>
</dbReference>
<accession>A0A7C4JK39</accession>
<dbReference type="GO" id="GO:0016787">
    <property type="term" value="F:hydrolase activity"/>
    <property type="evidence" value="ECO:0007669"/>
    <property type="project" value="UniProtKB-KW"/>
</dbReference>
<dbReference type="SMART" id="SM00849">
    <property type="entry name" value="Lactamase_B"/>
    <property type="match status" value="1"/>
</dbReference>
<dbReference type="InterPro" id="IPR052926">
    <property type="entry name" value="Metallo-beta-lactamase_dom"/>
</dbReference>
<feature type="domain" description="Metallo-beta-lactamase" evidence="1">
    <location>
        <begin position="21"/>
        <end position="194"/>
    </location>
</feature>
<sequence>MVTLTILFDDRTLDKKLIPGHGFSCLIEVGRTKVLFDTGGDAAKLMYNMGALGINPKSIDLVVISHNHWDHTSGLSSLLSINPRITVYPPNYAQKPLEISPNLWITGYVETMYKDQRIIEQALVINKGNNIVIVSGCSHPGIEVFVEIAKSMFKDEKVKALIGGWHMVDKKVKEVVDKLNKLKELNVESYIPCHCIGDKNLEVARKILGDKIIKCGTGLRITL</sequence>
<dbReference type="Pfam" id="PF00753">
    <property type="entry name" value="Lactamase_B"/>
    <property type="match status" value="1"/>
</dbReference>
<dbReference type="InterPro" id="IPR036866">
    <property type="entry name" value="RibonucZ/Hydroxyglut_hydro"/>
</dbReference>
<dbReference type="InterPro" id="IPR001279">
    <property type="entry name" value="Metallo-B-lactamas"/>
</dbReference>
<comment type="caution">
    <text evidence="3">The sequence shown here is derived from an EMBL/GenBank/DDBJ whole genome shotgun (WGS) entry which is preliminary data.</text>
</comment>
<dbReference type="SUPFAM" id="SSF56281">
    <property type="entry name" value="Metallo-hydrolase/oxidoreductase"/>
    <property type="match status" value="1"/>
</dbReference>
<evidence type="ECO:0000313" key="3">
    <source>
        <dbReference type="EMBL" id="HGQ64455.1"/>
    </source>
</evidence>
<dbReference type="EMBL" id="DTCK01000048">
    <property type="protein sequence ID" value="HGQ36787.1"/>
    <property type="molecule type" value="Genomic_DNA"/>
</dbReference>
<gene>
    <name evidence="3" type="ORF">ENU08_04345</name>
    <name evidence="2" type="ORF">ENU41_08975</name>
</gene>
<evidence type="ECO:0000313" key="2">
    <source>
        <dbReference type="EMBL" id="HGQ36787.1"/>
    </source>
</evidence>
<evidence type="ECO:0000259" key="1">
    <source>
        <dbReference type="SMART" id="SM00849"/>
    </source>
</evidence>
<dbReference type="Gene3D" id="3.60.15.10">
    <property type="entry name" value="Ribonuclease Z/Hydroxyacylglutathione hydrolase-like"/>
    <property type="match status" value="2"/>
</dbReference>
<keyword evidence="3" id="KW-0378">Hydrolase</keyword>
<protein>
    <submittedName>
        <fullName evidence="3">MBL fold metallo-hydrolase</fullName>
    </submittedName>
</protein>
<dbReference type="GO" id="GO:0016740">
    <property type="term" value="F:transferase activity"/>
    <property type="evidence" value="ECO:0007669"/>
    <property type="project" value="TreeGrafter"/>
</dbReference>
<dbReference type="EMBL" id="DTBD01000035">
    <property type="protein sequence ID" value="HGQ64455.1"/>
    <property type="molecule type" value="Genomic_DNA"/>
</dbReference>
<dbReference type="CDD" id="cd07713">
    <property type="entry name" value="DHPS-like_MBL-fold"/>
    <property type="match status" value="1"/>
</dbReference>
<proteinExistence type="predicted"/>
<dbReference type="AlphaFoldDB" id="A0A7C4JK39"/>
<name>A0A7C4JK39_9CREN</name>
<reference evidence="3" key="1">
    <citation type="journal article" date="2020" name="mSystems">
        <title>Genome- and Community-Level Interaction Insights into Carbon Utilization and Element Cycling Functions of Hydrothermarchaeota in Hydrothermal Sediment.</title>
        <authorList>
            <person name="Zhou Z."/>
            <person name="Liu Y."/>
            <person name="Xu W."/>
            <person name="Pan J."/>
            <person name="Luo Z.H."/>
            <person name="Li M."/>
        </authorList>
    </citation>
    <scope>NUCLEOTIDE SEQUENCE [LARGE SCALE GENOMIC DNA]</scope>
    <source>
        <strain evidence="3">SpSt-637</strain>
        <strain evidence="2">SpSt-667</strain>
    </source>
</reference>